<comment type="caution">
    <text evidence="11">The sequence shown here is derived from an EMBL/GenBank/DDBJ whole genome shotgun (WGS) entry which is preliminary data.</text>
</comment>
<feature type="transmembrane region" description="Helical" evidence="9">
    <location>
        <begin position="34"/>
        <end position="52"/>
    </location>
</feature>
<dbReference type="GO" id="GO:0005524">
    <property type="term" value="F:ATP binding"/>
    <property type="evidence" value="ECO:0007669"/>
    <property type="project" value="UniProtKB-KW"/>
</dbReference>
<proteinExistence type="predicted"/>
<dbReference type="GO" id="GO:0000155">
    <property type="term" value="F:phosphorelay sensor kinase activity"/>
    <property type="evidence" value="ECO:0007669"/>
    <property type="project" value="InterPro"/>
</dbReference>
<dbReference type="InterPro" id="IPR036890">
    <property type="entry name" value="HATPase_C_sf"/>
</dbReference>
<dbReference type="Gene3D" id="1.20.5.1930">
    <property type="match status" value="1"/>
</dbReference>
<keyword evidence="9" id="KW-0472">Membrane</keyword>
<keyword evidence="9" id="KW-0812">Transmembrane</keyword>
<feature type="transmembrane region" description="Helical" evidence="9">
    <location>
        <begin position="58"/>
        <end position="75"/>
    </location>
</feature>
<evidence type="ECO:0000313" key="12">
    <source>
        <dbReference type="Proteomes" id="UP000548304"/>
    </source>
</evidence>
<dbReference type="InterPro" id="IPR011712">
    <property type="entry name" value="Sig_transdc_His_kin_sub3_dim/P"/>
</dbReference>
<keyword evidence="5" id="KW-0547">Nucleotide-binding</keyword>
<dbReference type="Gene3D" id="3.30.565.10">
    <property type="entry name" value="Histidine kinase-like ATPase, C-terminal domain"/>
    <property type="match status" value="1"/>
</dbReference>
<feature type="transmembrane region" description="Helical" evidence="9">
    <location>
        <begin position="257"/>
        <end position="277"/>
    </location>
</feature>
<sequence length="601" mass="63463">MRYQTDFDIVGPRARRERLPEHARRFAAVVRSQWIFAALLSITWCGEVLLVVERGGAAWPGLVVSAVLVLLALVAPRRPVVCGLLGASFLVLATALTRFAGVEPGPGVLRHVSFAENFAGMLLVLHSFRELSRVKAVPVTASLVAACLLAVFARSPAGEPSGISLVRVVEVGFLQLVLAVGTGLYLRGGRHRPATQHPTAVLLRKHWPIIAVLSVLLFFQLFSSEFGVVPLGRVILFTSSLIMAVLAVFAPMRPLQAALFGAVNLFLTVGLTLLFGIEGNTYFLGALPLPVIASGMLLVAFAVRLRPAREAAVATAALVSAAVAGVVLMPRELYGNASQAILNPLFMGGVLLVLSVSTGMYFRARDEERSRGVSAAVADAQHAERMALARELHDVVAHHVTGIVVQAQAGFTVAERNPQAARESLERISASGTEALTAMRRLVGSMRDAESSASGGIGGHPSTDLRADLRELVERDGAAGTGVGTRLEVELATEVPQEVARSALRLVQEAVTNSEKHGRDVSVVDVTVRTVARELLVRVEDDGSPGGGSPAGGSGGYGLVGMRERIELLGGTLAAGPAPRSGWQVEARLPLTESEAGRGRP</sequence>
<organism evidence="11 12">
    <name type="scientific">Actinopolyspora biskrensis</name>
    <dbReference type="NCBI Taxonomy" id="1470178"/>
    <lineage>
        <taxon>Bacteria</taxon>
        <taxon>Bacillati</taxon>
        <taxon>Actinomycetota</taxon>
        <taxon>Actinomycetes</taxon>
        <taxon>Actinopolysporales</taxon>
        <taxon>Actinopolysporaceae</taxon>
        <taxon>Actinopolyspora</taxon>
    </lineage>
</organism>
<feature type="transmembrane region" description="Helical" evidence="9">
    <location>
        <begin position="165"/>
        <end position="186"/>
    </location>
</feature>
<feature type="domain" description="Histidine kinase/HSP90-like ATPase" evidence="10">
    <location>
        <begin position="498"/>
        <end position="593"/>
    </location>
</feature>
<feature type="transmembrane region" description="Helical" evidence="9">
    <location>
        <begin position="283"/>
        <end position="303"/>
    </location>
</feature>
<reference evidence="11 12" key="1">
    <citation type="submission" date="2020-07" db="EMBL/GenBank/DDBJ databases">
        <title>Genomic Encyclopedia of Type Strains, Phase III (KMG-III): the genomes of soil and plant-associated and newly described type strains.</title>
        <authorList>
            <person name="Whitman W."/>
        </authorList>
    </citation>
    <scope>NUCLEOTIDE SEQUENCE [LARGE SCALE GENOMIC DNA]</scope>
    <source>
        <strain evidence="11 12">CECT 8576</strain>
    </source>
</reference>
<keyword evidence="9" id="KW-1133">Transmembrane helix</keyword>
<name>A0A852YUQ4_9ACTN</name>
<evidence type="ECO:0000256" key="2">
    <source>
        <dbReference type="ARBA" id="ARBA00012438"/>
    </source>
</evidence>
<evidence type="ECO:0000256" key="7">
    <source>
        <dbReference type="ARBA" id="ARBA00022840"/>
    </source>
</evidence>
<feature type="transmembrane region" description="Helical" evidence="9">
    <location>
        <begin position="82"/>
        <end position="101"/>
    </location>
</feature>
<evidence type="ECO:0000256" key="4">
    <source>
        <dbReference type="ARBA" id="ARBA00022679"/>
    </source>
</evidence>
<evidence type="ECO:0000259" key="10">
    <source>
        <dbReference type="SMART" id="SM00387"/>
    </source>
</evidence>
<protein>
    <recommendedName>
        <fullName evidence="2">histidine kinase</fullName>
        <ecNumber evidence="2">2.7.13.3</ecNumber>
    </recommendedName>
</protein>
<keyword evidence="8" id="KW-0902">Two-component regulatory system</keyword>
<evidence type="ECO:0000256" key="3">
    <source>
        <dbReference type="ARBA" id="ARBA00022553"/>
    </source>
</evidence>
<feature type="transmembrane region" description="Helical" evidence="9">
    <location>
        <begin position="341"/>
        <end position="362"/>
    </location>
</feature>
<dbReference type="CDD" id="cd16917">
    <property type="entry name" value="HATPase_UhpB-NarQ-NarX-like"/>
    <property type="match status" value="1"/>
</dbReference>
<dbReference type="EMBL" id="JACBYW010000003">
    <property type="protein sequence ID" value="NYH78884.1"/>
    <property type="molecule type" value="Genomic_DNA"/>
</dbReference>
<keyword evidence="3" id="KW-0597">Phosphoprotein</keyword>
<comment type="catalytic activity">
    <reaction evidence="1">
        <text>ATP + protein L-histidine = ADP + protein N-phospho-L-histidine.</text>
        <dbReference type="EC" id="2.7.13.3"/>
    </reaction>
</comment>
<evidence type="ECO:0000256" key="8">
    <source>
        <dbReference type="ARBA" id="ARBA00023012"/>
    </source>
</evidence>
<gene>
    <name evidence="11" type="ORF">FHR84_002209</name>
</gene>
<dbReference type="SMART" id="SM00387">
    <property type="entry name" value="HATPase_c"/>
    <property type="match status" value="1"/>
</dbReference>
<accession>A0A852YUQ4</accession>
<dbReference type="EC" id="2.7.13.3" evidence="2"/>
<evidence type="ECO:0000256" key="9">
    <source>
        <dbReference type="SAM" id="Phobius"/>
    </source>
</evidence>
<keyword evidence="4" id="KW-0808">Transferase</keyword>
<dbReference type="SUPFAM" id="SSF55874">
    <property type="entry name" value="ATPase domain of HSP90 chaperone/DNA topoisomerase II/histidine kinase"/>
    <property type="match status" value="1"/>
</dbReference>
<evidence type="ECO:0000256" key="5">
    <source>
        <dbReference type="ARBA" id="ARBA00022741"/>
    </source>
</evidence>
<dbReference type="InterPro" id="IPR003594">
    <property type="entry name" value="HATPase_dom"/>
</dbReference>
<evidence type="ECO:0000313" key="11">
    <source>
        <dbReference type="EMBL" id="NYH78884.1"/>
    </source>
</evidence>
<feature type="transmembrane region" description="Helical" evidence="9">
    <location>
        <begin position="230"/>
        <end position="250"/>
    </location>
</feature>
<dbReference type="GO" id="GO:0046983">
    <property type="term" value="F:protein dimerization activity"/>
    <property type="evidence" value="ECO:0007669"/>
    <property type="project" value="InterPro"/>
</dbReference>
<dbReference type="InterPro" id="IPR050482">
    <property type="entry name" value="Sensor_HK_TwoCompSys"/>
</dbReference>
<keyword evidence="7" id="KW-0067">ATP-binding</keyword>
<dbReference type="PANTHER" id="PTHR24421:SF10">
    <property type="entry name" value="NITRATE_NITRITE SENSOR PROTEIN NARQ"/>
    <property type="match status" value="1"/>
</dbReference>
<feature type="transmembrane region" description="Helical" evidence="9">
    <location>
        <begin position="107"/>
        <end position="124"/>
    </location>
</feature>
<dbReference type="Pfam" id="PF07730">
    <property type="entry name" value="HisKA_3"/>
    <property type="match status" value="1"/>
</dbReference>
<feature type="transmembrane region" description="Helical" evidence="9">
    <location>
        <begin position="136"/>
        <end position="153"/>
    </location>
</feature>
<feature type="transmembrane region" description="Helical" evidence="9">
    <location>
        <begin position="310"/>
        <end position="329"/>
    </location>
</feature>
<keyword evidence="6 11" id="KW-0418">Kinase</keyword>
<evidence type="ECO:0000256" key="6">
    <source>
        <dbReference type="ARBA" id="ARBA00022777"/>
    </source>
</evidence>
<evidence type="ECO:0000256" key="1">
    <source>
        <dbReference type="ARBA" id="ARBA00000085"/>
    </source>
</evidence>
<dbReference type="PANTHER" id="PTHR24421">
    <property type="entry name" value="NITRATE/NITRITE SENSOR PROTEIN NARX-RELATED"/>
    <property type="match status" value="1"/>
</dbReference>
<dbReference type="Proteomes" id="UP000548304">
    <property type="component" value="Unassembled WGS sequence"/>
</dbReference>
<feature type="transmembrane region" description="Helical" evidence="9">
    <location>
        <begin position="207"/>
        <end position="224"/>
    </location>
</feature>
<dbReference type="GO" id="GO:0016020">
    <property type="term" value="C:membrane"/>
    <property type="evidence" value="ECO:0007669"/>
    <property type="project" value="InterPro"/>
</dbReference>
<dbReference type="AlphaFoldDB" id="A0A852YUQ4"/>
<keyword evidence="12" id="KW-1185">Reference proteome</keyword>
<dbReference type="Pfam" id="PF02518">
    <property type="entry name" value="HATPase_c"/>
    <property type="match status" value="1"/>
</dbReference>
<dbReference type="RefSeq" id="WP_179535310.1">
    <property type="nucleotide sequence ID" value="NZ_JACBYW010000003.1"/>
</dbReference>